<evidence type="ECO:0000313" key="3">
    <source>
        <dbReference type="Proteomes" id="UP000198373"/>
    </source>
</evidence>
<keyword evidence="1" id="KW-0812">Transmembrane</keyword>
<organism evidence="2 3">
    <name type="scientific">Geodermatophilus pulveris</name>
    <dbReference type="NCBI Taxonomy" id="1564159"/>
    <lineage>
        <taxon>Bacteria</taxon>
        <taxon>Bacillati</taxon>
        <taxon>Actinomycetota</taxon>
        <taxon>Actinomycetes</taxon>
        <taxon>Geodermatophilales</taxon>
        <taxon>Geodermatophilaceae</taxon>
        <taxon>Geodermatophilus</taxon>
    </lineage>
</organism>
<dbReference type="Proteomes" id="UP000198373">
    <property type="component" value="Unassembled WGS sequence"/>
</dbReference>
<accession>A0A239BG43</accession>
<feature type="transmembrane region" description="Helical" evidence="1">
    <location>
        <begin position="58"/>
        <end position="75"/>
    </location>
</feature>
<feature type="transmembrane region" description="Helical" evidence="1">
    <location>
        <begin position="82"/>
        <end position="99"/>
    </location>
</feature>
<keyword evidence="1" id="KW-0472">Membrane</keyword>
<keyword evidence="1" id="KW-1133">Transmembrane helix</keyword>
<feature type="transmembrane region" description="Helical" evidence="1">
    <location>
        <begin position="137"/>
        <end position="160"/>
    </location>
</feature>
<keyword evidence="3" id="KW-1185">Reference proteome</keyword>
<dbReference type="RefSeq" id="WP_143424918.1">
    <property type="nucleotide sequence ID" value="NZ_FZOO01000001.1"/>
</dbReference>
<reference evidence="3" key="1">
    <citation type="submission" date="2017-06" db="EMBL/GenBank/DDBJ databases">
        <authorList>
            <person name="Varghese N."/>
            <person name="Submissions S."/>
        </authorList>
    </citation>
    <scope>NUCLEOTIDE SEQUENCE [LARGE SCALE GENOMIC DNA]</scope>
    <source>
        <strain evidence="3">DSM 46839</strain>
    </source>
</reference>
<proteinExistence type="predicted"/>
<evidence type="ECO:0000256" key="1">
    <source>
        <dbReference type="SAM" id="Phobius"/>
    </source>
</evidence>
<dbReference type="EMBL" id="FZOO01000001">
    <property type="protein sequence ID" value="SNS07025.1"/>
    <property type="molecule type" value="Genomic_DNA"/>
</dbReference>
<evidence type="ECO:0000313" key="2">
    <source>
        <dbReference type="EMBL" id="SNS07025.1"/>
    </source>
</evidence>
<protein>
    <submittedName>
        <fullName evidence="2">Uncharacterized protein</fullName>
    </submittedName>
</protein>
<dbReference type="OrthoDB" id="7907411at2"/>
<gene>
    <name evidence="2" type="ORF">SAMN06893096_101683</name>
</gene>
<dbReference type="AlphaFoldDB" id="A0A239BG43"/>
<name>A0A239BG43_9ACTN</name>
<sequence length="175" mass="18928">MDGVADQSVVGRRSGWARLDTVQRLVLVVIPLGLLHHADHVGRADHSSWPSRPEVGPFTATLLIYPVLVLVLLAGRRPWVRVTGLGVVSLFTLLAHTVIEPPQQVYGTWAHNRSTDAVLYTVDAEHLHNRFGIESSVLGVVAASVTVVLTTLLLVAWAVAIRDARRAGTRTGAGR</sequence>
<feature type="transmembrane region" description="Helical" evidence="1">
    <location>
        <begin position="21"/>
        <end position="38"/>
    </location>
</feature>